<comment type="catalytic activity">
    <reaction evidence="9 10 13">
        <text>L-proline + NADP(+) = (S)-1-pyrroline-5-carboxylate + NADPH + 2 H(+)</text>
        <dbReference type="Rhea" id="RHEA:14109"/>
        <dbReference type="ChEBI" id="CHEBI:15378"/>
        <dbReference type="ChEBI" id="CHEBI:17388"/>
        <dbReference type="ChEBI" id="CHEBI:57783"/>
        <dbReference type="ChEBI" id="CHEBI:58349"/>
        <dbReference type="ChEBI" id="CHEBI:60039"/>
        <dbReference type="EC" id="1.5.1.2"/>
    </reaction>
</comment>
<evidence type="ECO:0000313" key="17">
    <source>
        <dbReference type="EMBL" id="MCS5712611.1"/>
    </source>
</evidence>
<feature type="binding site" evidence="12">
    <location>
        <begin position="10"/>
        <end position="15"/>
    </location>
    <ligand>
        <name>NADP(+)</name>
        <dbReference type="ChEBI" id="CHEBI:58349"/>
    </ligand>
</feature>
<evidence type="ECO:0000256" key="13">
    <source>
        <dbReference type="RuleBase" id="RU003903"/>
    </source>
</evidence>
<protein>
    <recommendedName>
        <fullName evidence="10 11">Pyrroline-5-carboxylate reductase</fullName>
        <shortName evidence="10">P5C reductase</shortName>
        <shortName evidence="10">P5CR</shortName>
        <ecNumber evidence="10 11">1.5.1.2</ecNumber>
    </recommendedName>
    <alternativeName>
        <fullName evidence="10">PCA reductase</fullName>
    </alternativeName>
</protein>
<name>A0A0Q9YXC2_9GAMM</name>
<organism evidence="16">
    <name type="scientific">Candidatus Berkiella aquae</name>
    <dbReference type="NCBI Taxonomy" id="295108"/>
    <lineage>
        <taxon>Bacteria</taxon>
        <taxon>Pseudomonadati</taxon>
        <taxon>Pseudomonadota</taxon>
        <taxon>Gammaproteobacteria</taxon>
        <taxon>Candidatus Berkiellales</taxon>
        <taxon>Candidatus Berkiellaceae</taxon>
        <taxon>Candidatus Berkiella</taxon>
    </lineage>
</organism>
<dbReference type="EMBL" id="LKAJ01000002">
    <property type="protein sequence ID" value="KRG22186.1"/>
    <property type="molecule type" value="Genomic_DNA"/>
</dbReference>
<dbReference type="OrthoDB" id="9805754at2"/>
<dbReference type="NCBIfam" id="TIGR00112">
    <property type="entry name" value="proC"/>
    <property type="match status" value="1"/>
</dbReference>
<dbReference type="Gene3D" id="3.40.50.720">
    <property type="entry name" value="NAD(P)-binding Rossmann-like Domain"/>
    <property type="match status" value="1"/>
</dbReference>
<reference evidence="16" key="1">
    <citation type="submission" date="2015-09" db="EMBL/GenBank/DDBJ databases">
        <title>Draft Genome Sequences of Two Novel Amoeba-resistant Intranuclear Bacteria, Candidatus Berkiella cookevillensis and Candidatus Berkiella aquae.</title>
        <authorList>
            <person name="Mehari Y.T."/>
            <person name="Arivett B.A."/>
            <person name="Farone A.L."/>
            <person name="Gunderson J.H."/>
            <person name="Farone M.B."/>
        </authorList>
    </citation>
    <scope>NUCLEOTIDE SEQUENCE [LARGE SCALE GENOMIC DNA]</scope>
    <source>
        <strain evidence="16">HT99</strain>
    </source>
</reference>
<dbReference type="InterPro" id="IPR053790">
    <property type="entry name" value="P5CR-like_CS"/>
</dbReference>
<evidence type="ECO:0000313" key="16">
    <source>
        <dbReference type="EMBL" id="KRG22186.1"/>
    </source>
</evidence>
<proteinExistence type="inferred from homology"/>
<dbReference type="PROSITE" id="PS00521">
    <property type="entry name" value="P5CR"/>
    <property type="match status" value="1"/>
</dbReference>
<keyword evidence="18" id="KW-1185">Reference proteome</keyword>
<evidence type="ECO:0000256" key="1">
    <source>
        <dbReference type="ARBA" id="ARBA00005205"/>
    </source>
</evidence>
<dbReference type="FunFam" id="3.40.50.720:FF:000105">
    <property type="entry name" value="Pyrroline-5-carboxylate reductase"/>
    <property type="match status" value="1"/>
</dbReference>
<dbReference type="GO" id="GO:0005737">
    <property type="term" value="C:cytoplasm"/>
    <property type="evidence" value="ECO:0007669"/>
    <property type="project" value="UniProtKB-SubCell"/>
</dbReference>
<dbReference type="Pfam" id="PF14748">
    <property type="entry name" value="P5CR_dimer"/>
    <property type="match status" value="1"/>
</dbReference>
<evidence type="ECO:0000256" key="8">
    <source>
        <dbReference type="ARBA" id="ARBA00050547"/>
    </source>
</evidence>
<keyword evidence="6 10" id="KW-0521">NADP</keyword>
<dbReference type="Pfam" id="PF03807">
    <property type="entry name" value="F420_oxidored"/>
    <property type="match status" value="1"/>
</dbReference>
<dbReference type="RefSeq" id="WP_075065248.1">
    <property type="nucleotide sequence ID" value="NZ_LKAJ02000001.1"/>
</dbReference>
<dbReference type="FunFam" id="1.10.3730.10:FF:000001">
    <property type="entry name" value="Pyrroline-5-carboxylate reductase"/>
    <property type="match status" value="1"/>
</dbReference>
<accession>A0A0Q9YXC2</accession>
<dbReference type="PIRSF" id="PIRSF000193">
    <property type="entry name" value="Pyrrol-5-carb_rd"/>
    <property type="match status" value="1"/>
</dbReference>
<evidence type="ECO:0000256" key="7">
    <source>
        <dbReference type="ARBA" id="ARBA00023002"/>
    </source>
</evidence>
<reference evidence="17" key="2">
    <citation type="journal article" date="2016" name="Genome Announc.">
        <title>Draft Genome Sequences of Two Novel Amoeba-Resistant Intranuclear Bacteria, 'Candidatus Berkiella cookevillensis' and 'Candidatus Berkiella aquae'.</title>
        <authorList>
            <person name="Mehari Y.T."/>
            <person name="Arivett B.A."/>
            <person name="Farone A.L."/>
            <person name="Gunderson J.H."/>
            <person name="Farone M.B."/>
        </authorList>
    </citation>
    <scope>NUCLEOTIDE SEQUENCE</scope>
    <source>
        <strain evidence="17">HT99</strain>
    </source>
</reference>
<dbReference type="SUPFAM" id="SSF48179">
    <property type="entry name" value="6-phosphogluconate dehydrogenase C-terminal domain-like"/>
    <property type="match status" value="1"/>
</dbReference>
<gene>
    <name evidence="10 16" type="primary">proC</name>
    <name evidence="16" type="ORF">HT99x_00605</name>
    <name evidence="17" type="ORF">HT99x_014315</name>
</gene>
<evidence type="ECO:0000256" key="3">
    <source>
        <dbReference type="ARBA" id="ARBA00022490"/>
    </source>
</evidence>
<comment type="catalytic activity">
    <reaction evidence="8 10">
        <text>L-proline + NAD(+) = (S)-1-pyrroline-5-carboxylate + NADH + 2 H(+)</text>
        <dbReference type="Rhea" id="RHEA:14105"/>
        <dbReference type="ChEBI" id="CHEBI:15378"/>
        <dbReference type="ChEBI" id="CHEBI:17388"/>
        <dbReference type="ChEBI" id="CHEBI:57540"/>
        <dbReference type="ChEBI" id="CHEBI:57945"/>
        <dbReference type="ChEBI" id="CHEBI:60039"/>
        <dbReference type="EC" id="1.5.1.2"/>
    </reaction>
</comment>
<dbReference type="HAMAP" id="MF_01925">
    <property type="entry name" value="P5C_reductase"/>
    <property type="match status" value="1"/>
</dbReference>
<dbReference type="EMBL" id="LKAJ02000001">
    <property type="protein sequence ID" value="MCS5712611.1"/>
    <property type="molecule type" value="Genomic_DNA"/>
</dbReference>
<dbReference type="GO" id="GO:0055129">
    <property type="term" value="P:L-proline biosynthetic process"/>
    <property type="evidence" value="ECO:0007669"/>
    <property type="project" value="UniProtKB-UniRule"/>
</dbReference>
<dbReference type="InterPro" id="IPR029036">
    <property type="entry name" value="P5CR_dimer"/>
</dbReference>
<evidence type="ECO:0000256" key="5">
    <source>
        <dbReference type="ARBA" id="ARBA00022650"/>
    </source>
</evidence>
<feature type="binding site" evidence="12">
    <location>
        <begin position="70"/>
        <end position="73"/>
    </location>
    <ligand>
        <name>NADP(+)</name>
        <dbReference type="ChEBI" id="CHEBI:58349"/>
    </ligand>
</feature>
<dbReference type="STRING" id="295108.HT99x_00605"/>
<dbReference type="Proteomes" id="UP000051497">
    <property type="component" value="Unassembled WGS sequence"/>
</dbReference>
<comment type="subcellular location">
    <subcellularLocation>
        <location evidence="10">Cytoplasm</location>
    </subcellularLocation>
</comment>
<comment type="similarity">
    <text evidence="2 10 13">Belongs to the pyrroline-5-carboxylate reductase family.</text>
</comment>
<feature type="binding site" evidence="12">
    <location>
        <position position="57"/>
    </location>
    <ligand>
        <name>NADPH</name>
        <dbReference type="ChEBI" id="CHEBI:57783"/>
    </ligand>
</feature>
<keyword evidence="7 10" id="KW-0560">Oxidoreductase</keyword>
<dbReference type="AlphaFoldDB" id="A0A0Q9YXC2"/>
<feature type="domain" description="Pyrroline-5-carboxylate reductase catalytic N-terminal" evidence="14">
    <location>
        <begin position="6"/>
        <end position="100"/>
    </location>
</feature>
<evidence type="ECO:0000259" key="15">
    <source>
        <dbReference type="Pfam" id="PF14748"/>
    </source>
</evidence>
<dbReference type="InterPro" id="IPR036291">
    <property type="entry name" value="NAD(P)-bd_dom_sf"/>
</dbReference>
<keyword evidence="3 10" id="KW-0963">Cytoplasm</keyword>
<dbReference type="PANTHER" id="PTHR11645:SF0">
    <property type="entry name" value="PYRROLINE-5-CARBOXYLATE REDUCTASE 3"/>
    <property type="match status" value="1"/>
</dbReference>
<evidence type="ECO:0000313" key="18">
    <source>
        <dbReference type="Proteomes" id="UP000051497"/>
    </source>
</evidence>
<evidence type="ECO:0000256" key="11">
    <source>
        <dbReference type="NCBIfam" id="TIGR00112"/>
    </source>
</evidence>
<evidence type="ECO:0000259" key="14">
    <source>
        <dbReference type="Pfam" id="PF03807"/>
    </source>
</evidence>
<evidence type="ECO:0000256" key="12">
    <source>
        <dbReference type="PIRSR" id="PIRSR000193-1"/>
    </source>
</evidence>
<comment type="function">
    <text evidence="10">Catalyzes the reduction of 1-pyrroline-5-carboxylate (PCA) to L-proline.</text>
</comment>
<reference evidence="17" key="3">
    <citation type="submission" date="2021-06" db="EMBL/GenBank/DDBJ databases">
        <title>Genomic Description and Analysis of Intracellular Bacteria, Candidatus Berkiella cookevillensis and Candidatus Berkiella aquae.</title>
        <authorList>
            <person name="Kidane D.T."/>
            <person name="Mehari Y.T."/>
            <person name="Rice F.C."/>
            <person name="Arivett B.A."/>
            <person name="Farone A.L."/>
            <person name="Berk S.G."/>
            <person name="Farone M.B."/>
        </authorList>
    </citation>
    <scope>NUCLEOTIDE SEQUENCE</scope>
    <source>
        <strain evidence="17">HT99</strain>
    </source>
</reference>
<sequence>MTSQQRIGFIGAGNMGSCLIHGLLKQGLLPNTLWVSDHHLEHLQPLAALGLNTAEENATIATNVDILVLAVKPNSMKSIIEALSAHLQSHRPLMISIAAGITTQQIATWLKQTPCPIVRAMPNTPALLGQGITGLYASDLVNASQQAMVSQLFEAVGQIIWLSDESLMDVVTALSGSGPAYFFYFIECLIEAGVSLGLSEEDARKLTFQTALGAAMMVQNSTESPSVLRQKVTSKGGTTEQGIKVLKDGKIAELLKQMLSAAFERGKTLSRTFD</sequence>
<comment type="pathway">
    <text evidence="1 10 13">Amino-acid biosynthesis; L-proline biosynthesis; L-proline from L-glutamate 5-semialdehyde: step 1/1.</text>
</comment>
<dbReference type="Gene3D" id="1.10.3730.10">
    <property type="entry name" value="ProC C-terminal domain-like"/>
    <property type="match status" value="1"/>
</dbReference>
<dbReference type="EC" id="1.5.1.2" evidence="10 11"/>
<dbReference type="GO" id="GO:0004735">
    <property type="term" value="F:pyrroline-5-carboxylate reductase activity"/>
    <property type="evidence" value="ECO:0007669"/>
    <property type="project" value="UniProtKB-UniRule"/>
</dbReference>
<dbReference type="PANTHER" id="PTHR11645">
    <property type="entry name" value="PYRROLINE-5-CARBOXYLATE REDUCTASE"/>
    <property type="match status" value="1"/>
</dbReference>
<dbReference type="UniPathway" id="UPA00098">
    <property type="reaction ID" value="UER00361"/>
</dbReference>
<keyword evidence="4 10" id="KW-0028">Amino-acid biosynthesis</keyword>
<evidence type="ECO:0000256" key="6">
    <source>
        <dbReference type="ARBA" id="ARBA00022857"/>
    </source>
</evidence>
<dbReference type="PATRIC" id="fig|1590043.3.peg.607"/>
<dbReference type="InterPro" id="IPR028939">
    <property type="entry name" value="P5C_Rdtase_cat_N"/>
</dbReference>
<evidence type="ECO:0000256" key="10">
    <source>
        <dbReference type="HAMAP-Rule" id="MF_01925"/>
    </source>
</evidence>
<evidence type="ECO:0000256" key="2">
    <source>
        <dbReference type="ARBA" id="ARBA00005525"/>
    </source>
</evidence>
<evidence type="ECO:0000256" key="9">
    <source>
        <dbReference type="ARBA" id="ARBA00052690"/>
    </source>
</evidence>
<dbReference type="InterPro" id="IPR008927">
    <property type="entry name" value="6-PGluconate_DH-like_C_sf"/>
</dbReference>
<dbReference type="InterPro" id="IPR000304">
    <property type="entry name" value="Pyrroline-COOH_reductase"/>
</dbReference>
<dbReference type="SUPFAM" id="SSF51735">
    <property type="entry name" value="NAD(P)-binding Rossmann-fold domains"/>
    <property type="match status" value="1"/>
</dbReference>
<keyword evidence="5 10" id="KW-0641">Proline biosynthesis</keyword>
<comment type="caution">
    <text evidence="16">The sequence shown here is derived from an EMBL/GenBank/DDBJ whole genome shotgun (WGS) entry which is preliminary data.</text>
</comment>
<evidence type="ECO:0000256" key="4">
    <source>
        <dbReference type="ARBA" id="ARBA00022605"/>
    </source>
</evidence>
<feature type="domain" description="Pyrroline-5-carboxylate reductase dimerisation" evidence="15">
    <location>
        <begin position="165"/>
        <end position="268"/>
    </location>
</feature>